<reference evidence="2 3" key="1">
    <citation type="journal article" date="2010" name="Nature">
        <title>The Ectocarpus genome and the independent evolution of multicellularity in brown algae.</title>
        <authorList>
            <person name="Cock J.M."/>
            <person name="Sterck L."/>
            <person name="Rouze P."/>
            <person name="Scornet D."/>
            <person name="Allen A.E."/>
            <person name="Amoutzias G."/>
            <person name="Anthouard V."/>
            <person name="Artiguenave F."/>
            <person name="Aury J.M."/>
            <person name="Badger J.H."/>
            <person name="Beszteri B."/>
            <person name="Billiau K."/>
            <person name="Bonnet E."/>
            <person name="Bothwell J.H."/>
            <person name="Bowler C."/>
            <person name="Boyen C."/>
            <person name="Brownlee C."/>
            <person name="Carrano C.J."/>
            <person name="Charrier B."/>
            <person name="Cho G.Y."/>
            <person name="Coelho S.M."/>
            <person name="Collen J."/>
            <person name="Corre E."/>
            <person name="Da Silva C."/>
            <person name="Delage L."/>
            <person name="Delaroque N."/>
            <person name="Dittami S.M."/>
            <person name="Doulbeau S."/>
            <person name="Elias M."/>
            <person name="Farnham G."/>
            <person name="Gachon C.M."/>
            <person name="Gschloessl B."/>
            <person name="Heesch S."/>
            <person name="Jabbari K."/>
            <person name="Jubin C."/>
            <person name="Kawai H."/>
            <person name="Kimura K."/>
            <person name="Kloareg B."/>
            <person name="Kupper F.C."/>
            <person name="Lang D."/>
            <person name="Le Bail A."/>
            <person name="Leblanc C."/>
            <person name="Lerouge P."/>
            <person name="Lohr M."/>
            <person name="Lopez P.J."/>
            <person name="Martens C."/>
            <person name="Maumus F."/>
            <person name="Michel G."/>
            <person name="Miranda-Saavedra D."/>
            <person name="Morales J."/>
            <person name="Moreau H."/>
            <person name="Motomura T."/>
            <person name="Nagasato C."/>
            <person name="Napoli C.A."/>
            <person name="Nelson D.R."/>
            <person name="Nyvall-Collen P."/>
            <person name="Peters A.F."/>
            <person name="Pommier C."/>
            <person name="Potin P."/>
            <person name="Poulain J."/>
            <person name="Quesneville H."/>
            <person name="Read B."/>
            <person name="Rensing S.A."/>
            <person name="Ritter A."/>
            <person name="Rousvoal S."/>
            <person name="Samanta M."/>
            <person name="Samson G."/>
            <person name="Schroeder D.C."/>
            <person name="Segurens B."/>
            <person name="Strittmatter M."/>
            <person name="Tonon T."/>
            <person name="Tregear J.W."/>
            <person name="Valentin K."/>
            <person name="von Dassow P."/>
            <person name="Yamagishi T."/>
            <person name="Van de Peer Y."/>
            <person name="Wincker P."/>
        </authorList>
    </citation>
    <scope>NUCLEOTIDE SEQUENCE [LARGE SCALE GENOMIC DNA]</scope>
    <source>
        <strain evidence="3">Ec32 / CCAP1310/4</strain>
    </source>
</reference>
<dbReference type="EMBL" id="FN649137">
    <property type="protein sequence ID" value="CBN73904.1"/>
    <property type="molecule type" value="Genomic_DNA"/>
</dbReference>
<organism evidence="2 3">
    <name type="scientific">Ectocarpus siliculosus</name>
    <name type="common">Brown alga</name>
    <name type="synonym">Conferva siliculosa</name>
    <dbReference type="NCBI Taxonomy" id="2880"/>
    <lineage>
        <taxon>Eukaryota</taxon>
        <taxon>Sar</taxon>
        <taxon>Stramenopiles</taxon>
        <taxon>Ochrophyta</taxon>
        <taxon>PX clade</taxon>
        <taxon>Phaeophyceae</taxon>
        <taxon>Ectocarpales</taxon>
        <taxon>Ectocarpaceae</taxon>
        <taxon>Ectocarpus</taxon>
    </lineage>
</organism>
<evidence type="ECO:0000313" key="3">
    <source>
        <dbReference type="Proteomes" id="UP000002630"/>
    </source>
</evidence>
<feature type="region of interest" description="Disordered" evidence="1">
    <location>
        <begin position="62"/>
        <end position="127"/>
    </location>
</feature>
<feature type="compositionally biased region" description="Low complexity" evidence="1">
    <location>
        <begin position="303"/>
        <end position="314"/>
    </location>
</feature>
<dbReference type="AlphaFoldDB" id="D8LTK7"/>
<dbReference type="Proteomes" id="UP000002630">
    <property type="component" value="Linkage Group LG07"/>
</dbReference>
<feature type="region of interest" description="Disordered" evidence="1">
    <location>
        <begin position="1"/>
        <end position="47"/>
    </location>
</feature>
<feature type="compositionally biased region" description="Gly residues" evidence="1">
    <location>
        <begin position="283"/>
        <end position="302"/>
    </location>
</feature>
<dbReference type="OrthoDB" id="10416577at2759"/>
<evidence type="ECO:0000313" key="2">
    <source>
        <dbReference type="EMBL" id="CBN73904.1"/>
    </source>
</evidence>
<dbReference type="EMBL" id="FN649732">
    <property type="protein sequence ID" value="CBN73904.1"/>
    <property type="molecule type" value="Genomic_DNA"/>
</dbReference>
<sequence length="468" mass="47941">MSFDDVDVEDDDSDGELFVEDSRDNRGSGASRSPGSVAAQAASSKSASAYTVNAPSVYRAPSLAPPAAAAPAAPASSDAPAGGPEDQEGYSAAAAGRGEDDGSSGVPVAVAASAKENMSSHQAIAGDSSAEILSSGSGLRGGLAGGLRLGGEQRVMSIPRDGSMLESARPHGQSESFHGYKGYPGYEPDTPVAQQLTQPGRAHATDALTINPGADVSDPRTKHAGAAGPTPSSVRFTPMEMATGLRPPEPRGRAAQVEVATRQQHDVDVGDGRHSNTNTGLSSRGGTGGVPMSSTGGGGGMQYGSEAGGENNSSYGGGGGHVVPSPSHSQANSMSSSYRNIQQLRSEDGMGSVLGTLAGTEDSTNEDLQWKRSALKKFHKVMVKGEGLRVVKHNRSGGSQMRIIRYDPEIKALVWNSKRYMKKAGSANVPIVGIKRVGREGNTVSVTAAGRGTIGFEPAAHPRCQDFG</sequence>
<feature type="compositionally biased region" description="Low complexity" evidence="1">
    <location>
        <begin position="36"/>
        <end position="47"/>
    </location>
</feature>
<feature type="compositionally biased region" description="Basic and acidic residues" evidence="1">
    <location>
        <begin position="263"/>
        <end position="274"/>
    </location>
</feature>
<feature type="compositionally biased region" description="Acidic residues" evidence="1">
    <location>
        <begin position="1"/>
        <end position="19"/>
    </location>
</feature>
<dbReference type="InParanoid" id="D8LTK7"/>
<accession>D8LTK7</accession>
<feature type="compositionally biased region" description="Low complexity" evidence="1">
    <location>
        <begin position="62"/>
        <end position="81"/>
    </location>
</feature>
<keyword evidence="3" id="KW-1185">Reference proteome</keyword>
<gene>
    <name evidence="2" type="ORF">Esi_0009_0011</name>
</gene>
<protein>
    <submittedName>
        <fullName evidence="2">Uncharacterized protein</fullName>
    </submittedName>
</protein>
<feature type="region of interest" description="Disordered" evidence="1">
    <location>
        <begin position="163"/>
        <end position="338"/>
    </location>
</feature>
<name>D8LTK7_ECTSI</name>
<feature type="compositionally biased region" description="Low complexity" evidence="1">
    <location>
        <begin position="103"/>
        <end position="114"/>
    </location>
</feature>
<proteinExistence type="predicted"/>
<evidence type="ECO:0000256" key="1">
    <source>
        <dbReference type="SAM" id="MobiDB-lite"/>
    </source>
</evidence>